<sequence>MKIIVPMAGRGSRLRPHTLTVPKPLIPVAGKPIVHRLVEDIAGVLNEKIDEIAFILGDPAFFGDDVIAELETLAKGLGAKPTIYRQLDPKGTGHAIMCAKDSLNGPAVIAYADTLIRADFDLDKDADAVIWTKRVENPEAYGVVNLNEKNEIVELVEKPKEFVGDQAVIGIYYFKDVALLKNELQFVLDNNIINGGEYQINDGIKRMMSSGKIFKTGTVDEWMDCGNKEVTVETNQRMLGFLAAANQQLISQNITTENSNIIEPCFIGEGVVLKNSTVGPFVSIGKGTVVEDSTVKNTIIQTNSKIRNANLDNAMIGNYATFDGKFTNVSIGDYSELK</sequence>
<accession>A0A9X1QZN2</accession>
<dbReference type="InterPro" id="IPR050486">
    <property type="entry name" value="Mannose-1P_guanyltransferase"/>
</dbReference>
<evidence type="ECO:0000313" key="3">
    <source>
        <dbReference type="Proteomes" id="UP001139462"/>
    </source>
</evidence>
<feature type="domain" description="Nucleotidyl transferase" evidence="1">
    <location>
        <begin position="7"/>
        <end position="236"/>
    </location>
</feature>
<dbReference type="Pfam" id="PF00483">
    <property type="entry name" value="NTP_transferase"/>
    <property type="match status" value="1"/>
</dbReference>
<dbReference type="AlphaFoldDB" id="A0A9X1QZN2"/>
<name>A0A9X1QZN2_9FLAO</name>
<dbReference type="PANTHER" id="PTHR22572">
    <property type="entry name" value="SUGAR-1-PHOSPHATE GUANYL TRANSFERASE"/>
    <property type="match status" value="1"/>
</dbReference>
<dbReference type="InterPro" id="IPR005835">
    <property type="entry name" value="NTP_transferase_dom"/>
</dbReference>
<protein>
    <submittedName>
        <fullName evidence="2">Nucleotidyltransferase</fullName>
    </submittedName>
</protein>
<dbReference type="Gene3D" id="3.90.550.10">
    <property type="entry name" value="Spore Coat Polysaccharide Biosynthesis Protein SpsA, Chain A"/>
    <property type="match status" value="1"/>
</dbReference>
<dbReference type="EMBL" id="JAIRBB010000001">
    <property type="protein sequence ID" value="MCG2430045.1"/>
    <property type="molecule type" value="Genomic_DNA"/>
</dbReference>
<proteinExistence type="predicted"/>
<keyword evidence="3" id="KW-1185">Reference proteome</keyword>
<reference evidence="2" key="1">
    <citation type="submission" date="2021-09" db="EMBL/GenBank/DDBJ databases">
        <title>Genome of Aequorivita sp. strain F64183.</title>
        <authorList>
            <person name="Wang Y."/>
        </authorList>
    </citation>
    <scope>NUCLEOTIDE SEQUENCE</scope>
    <source>
        <strain evidence="2">F64183</strain>
    </source>
</reference>
<dbReference type="InterPro" id="IPR029044">
    <property type="entry name" value="Nucleotide-diphossugar_trans"/>
</dbReference>
<dbReference type="RefSeq" id="WP_237606778.1">
    <property type="nucleotide sequence ID" value="NZ_JAIRBB010000001.1"/>
</dbReference>
<organism evidence="2 3">
    <name type="scientific">Aequorivita xiaoshiensis</name>
    <dbReference type="NCBI Taxonomy" id="2874476"/>
    <lineage>
        <taxon>Bacteria</taxon>
        <taxon>Pseudomonadati</taxon>
        <taxon>Bacteroidota</taxon>
        <taxon>Flavobacteriia</taxon>
        <taxon>Flavobacteriales</taxon>
        <taxon>Flavobacteriaceae</taxon>
        <taxon>Aequorivita</taxon>
    </lineage>
</organism>
<evidence type="ECO:0000313" key="2">
    <source>
        <dbReference type="EMBL" id="MCG2430045.1"/>
    </source>
</evidence>
<dbReference type="Gene3D" id="2.160.10.10">
    <property type="entry name" value="Hexapeptide repeat proteins"/>
    <property type="match status" value="1"/>
</dbReference>
<dbReference type="SUPFAM" id="SSF53448">
    <property type="entry name" value="Nucleotide-diphospho-sugar transferases"/>
    <property type="match status" value="1"/>
</dbReference>
<evidence type="ECO:0000259" key="1">
    <source>
        <dbReference type="Pfam" id="PF00483"/>
    </source>
</evidence>
<comment type="caution">
    <text evidence="2">The sequence shown here is derived from an EMBL/GenBank/DDBJ whole genome shotgun (WGS) entry which is preliminary data.</text>
</comment>
<dbReference type="Proteomes" id="UP001139462">
    <property type="component" value="Unassembled WGS sequence"/>
</dbReference>
<gene>
    <name evidence="2" type="ORF">K8344_02850</name>
</gene>
<dbReference type="CDD" id="cd04181">
    <property type="entry name" value="NTP_transferase"/>
    <property type="match status" value="1"/>
</dbReference>